<comment type="caution">
    <text evidence="3">Lacks conserved residue(s) required for the propagation of feature annotation.</text>
</comment>
<dbReference type="Proteomes" id="UP001190700">
    <property type="component" value="Unassembled WGS sequence"/>
</dbReference>
<feature type="region of interest" description="Disordered" evidence="4">
    <location>
        <begin position="34"/>
        <end position="61"/>
    </location>
</feature>
<sequence length="434" mass="47939">MSLWASIGWLLVLMATLCWEIAFCGSTKHVFVPSDSKAHDSSKKQDRSSSLRSVPPQHASRCHKDCTTYGTCNEELGRCDCPPFRSGEDCSQLATPACQLTADYLLPCTYVSPGITTCACFEQCFHVFKTTVDGTWSGVCVDSNHSALFLEAPQTLPQAKMDRMHRGGEWKMQLVALPEGHVSRVTIRPLGECPKRCSNHGWCVPGRGGVSQRCHCFYGYTGDDCLMPETSPFCPSACSGHGTCQQGFCHCKPGFYGFDCSLVWNQQLNRSQLFWCVPRPFVSTLPIEAQLIQVSSGSVTKAWLYGLRSSSANQAQLIQSAESRPGEGLRRQQHYRRDVGVMRPAIYVYDLPSQHFSWQIARYMGLKADFGRQIGLAAPPCPTPALPQPTLNGCTSESVPDASTHKRKWSMEALRGSCWLVDTANCAAGRILRL</sequence>
<accession>A0AAE0H111</accession>
<feature type="chain" id="PRO_5042226771" description="EGF-like domain-containing protein" evidence="5">
    <location>
        <begin position="25"/>
        <end position="434"/>
    </location>
</feature>
<keyword evidence="8" id="KW-1185">Reference proteome</keyword>
<feature type="disulfide bond" evidence="3">
    <location>
        <begin position="81"/>
        <end position="90"/>
    </location>
</feature>
<dbReference type="SMART" id="SM00181">
    <property type="entry name" value="EGF"/>
    <property type="match status" value="3"/>
</dbReference>
<dbReference type="InterPro" id="IPR050969">
    <property type="entry name" value="Dev_Signal_Modulators"/>
</dbReference>
<keyword evidence="2 3" id="KW-1015">Disulfide bond</keyword>
<gene>
    <name evidence="7" type="ORF">CYMTET_4632</name>
</gene>
<dbReference type="Gene3D" id="2.10.25.10">
    <property type="entry name" value="Laminin"/>
    <property type="match status" value="1"/>
</dbReference>
<dbReference type="AlphaFoldDB" id="A0AAE0H111"/>
<feature type="signal peptide" evidence="5">
    <location>
        <begin position="1"/>
        <end position="24"/>
    </location>
</feature>
<feature type="disulfide bond" evidence="3">
    <location>
        <begin position="216"/>
        <end position="225"/>
    </location>
</feature>
<name>A0AAE0H111_9CHLO</name>
<dbReference type="PROSITE" id="PS50026">
    <property type="entry name" value="EGF_3"/>
    <property type="match status" value="2"/>
</dbReference>
<protein>
    <recommendedName>
        <fullName evidence="6">EGF-like domain-containing protein</fullName>
    </recommendedName>
</protein>
<comment type="caution">
    <text evidence="7">The sequence shown here is derived from an EMBL/GenBank/DDBJ whole genome shotgun (WGS) entry which is preliminary data.</text>
</comment>
<evidence type="ECO:0000256" key="5">
    <source>
        <dbReference type="SAM" id="SignalP"/>
    </source>
</evidence>
<dbReference type="Gene3D" id="2.60.120.260">
    <property type="entry name" value="Galactose-binding domain-like"/>
    <property type="match status" value="1"/>
</dbReference>
<evidence type="ECO:0000259" key="6">
    <source>
        <dbReference type="PROSITE" id="PS50026"/>
    </source>
</evidence>
<dbReference type="PROSITE" id="PS00022">
    <property type="entry name" value="EGF_1"/>
    <property type="match status" value="3"/>
</dbReference>
<evidence type="ECO:0000313" key="8">
    <source>
        <dbReference type="Proteomes" id="UP001190700"/>
    </source>
</evidence>
<feature type="disulfide bond" evidence="3">
    <location>
        <begin position="197"/>
        <end position="214"/>
    </location>
</feature>
<feature type="compositionally biased region" description="Basic and acidic residues" evidence="4">
    <location>
        <begin position="36"/>
        <end position="49"/>
    </location>
</feature>
<dbReference type="FunFam" id="2.10.25.10:FF:000026">
    <property type="entry name" value="Teneurin transmembrane protein 2"/>
    <property type="match status" value="1"/>
</dbReference>
<dbReference type="EMBL" id="LGRX02000658">
    <property type="protein sequence ID" value="KAK3287879.1"/>
    <property type="molecule type" value="Genomic_DNA"/>
</dbReference>
<feature type="disulfide bond" evidence="3">
    <location>
        <begin position="193"/>
        <end position="203"/>
    </location>
</feature>
<evidence type="ECO:0000313" key="7">
    <source>
        <dbReference type="EMBL" id="KAK3287879.1"/>
    </source>
</evidence>
<dbReference type="Pfam" id="PF23106">
    <property type="entry name" value="EGF_Teneurin"/>
    <property type="match status" value="1"/>
</dbReference>
<evidence type="ECO:0000256" key="4">
    <source>
        <dbReference type="SAM" id="MobiDB-lite"/>
    </source>
</evidence>
<feature type="domain" description="EGF-like" evidence="6">
    <location>
        <begin position="189"/>
        <end position="226"/>
    </location>
</feature>
<feature type="domain" description="EGF-like" evidence="6">
    <location>
        <begin position="58"/>
        <end position="91"/>
    </location>
</feature>
<dbReference type="InterPro" id="IPR000742">
    <property type="entry name" value="EGF"/>
</dbReference>
<feature type="disulfide bond" evidence="3">
    <location>
        <begin position="62"/>
        <end position="72"/>
    </location>
</feature>
<dbReference type="PANTHER" id="PTHR14949:SF56">
    <property type="entry name" value="EGF-LIKE-DOMAIN, MULTIPLE 7"/>
    <property type="match status" value="1"/>
</dbReference>
<dbReference type="PANTHER" id="PTHR14949">
    <property type="entry name" value="EGF-LIKE-DOMAIN, MULTIPLE 7, 8"/>
    <property type="match status" value="1"/>
</dbReference>
<dbReference type="PROSITE" id="PS01186">
    <property type="entry name" value="EGF_2"/>
    <property type="match status" value="2"/>
</dbReference>
<reference evidence="7 8" key="1">
    <citation type="journal article" date="2015" name="Genome Biol. Evol.">
        <title>Comparative Genomics of a Bacterivorous Green Alga Reveals Evolutionary Causalities and Consequences of Phago-Mixotrophic Mode of Nutrition.</title>
        <authorList>
            <person name="Burns J.A."/>
            <person name="Paasch A."/>
            <person name="Narechania A."/>
            <person name="Kim E."/>
        </authorList>
    </citation>
    <scope>NUCLEOTIDE SEQUENCE [LARGE SCALE GENOMIC DNA]</scope>
    <source>
        <strain evidence="7 8">PLY_AMNH</strain>
    </source>
</reference>
<evidence type="ECO:0000256" key="3">
    <source>
        <dbReference type="PROSITE-ProRule" id="PRU00076"/>
    </source>
</evidence>
<keyword evidence="1 5" id="KW-0732">Signal</keyword>
<proteinExistence type="predicted"/>
<evidence type="ECO:0000256" key="2">
    <source>
        <dbReference type="ARBA" id="ARBA00023157"/>
    </source>
</evidence>
<keyword evidence="3" id="KW-0245">EGF-like domain</keyword>
<organism evidence="7 8">
    <name type="scientific">Cymbomonas tetramitiformis</name>
    <dbReference type="NCBI Taxonomy" id="36881"/>
    <lineage>
        <taxon>Eukaryota</taxon>
        <taxon>Viridiplantae</taxon>
        <taxon>Chlorophyta</taxon>
        <taxon>Pyramimonadophyceae</taxon>
        <taxon>Pyramimonadales</taxon>
        <taxon>Pyramimonadaceae</taxon>
        <taxon>Cymbomonas</taxon>
    </lineage>
</organism>
<evidence type="ECO:0000256" key="1">
    <source>
        <dbReference type="ARBA" id="ARBA00022729"/>
    </source>
</evidence>